<comment type="caution">
    <text evidence="4">The sequence shown here is derived from an EMBL/GenBank/DDBJ whole genome shotgun (WGS) entry which is preliminary data.</text>
</comment>
<dbReference type="AlphaFoldDB" id="A0AAD4KLX1"/>
<evidence type="ECO:0008006" key="6">
    <source>
        <dbReference type="Google" id="ProtNLM"/>
    </source>
</evidence>
<gene>
    <name evidence="4" type="ORF">BGW36DRAFT_385938</name>
</gene>
<feature type="compositionally biased region" description="Polar residues" evidence="3">
    <location>
        <begin position="175"/>
        <end position="190"/>
    </location>
</feature>
<evidence type="ECO:0000256" key="2">
    <source>
        <dbReference type="ARBA" id="ARBA00022803"/>
    </source>
</evidence>
<keyword evidence="5" id="KW-1185">Reference proteome</keyword>
<feature type="region of interest" description="Disordered" evidence="3">
    <location>
        <begin position="169"/>
        <end position="192"/>
    </location>
</feature>
<dbReference type="GO" id="GO:0005778">
    <property type="term" value="C:peroxisomal membrane"/>
    <property type="evidence" value="ECO:0007669"/>
    <property type="project" value="TreeGrafter"/>
</dbReference>
<evidence type="ECO:0000313" key="4">
    <source>
        <dbReference type="EMBL" id="KAH8693132.1"/>
    </source>
</evidence>
<accession>A0AAD4KLX1</accession>
<keyword evidence="1" id="KW-0677">Repeat</keyword>
<dbReference type="GeneID" id="70247259"/>
<dbReference type="EMBL" id="JAJTJA010000010">
    <property type="protein sequence ID" value="KAH8693132.1"/>
    <property type="molecule type" value="Genomic_DNA"/>
</dbReference>
<keyword evidence="2" id="KW-0802">TPR repeat</keyword>
<feature type="region of interest" description="Disordered" evidence="3">
    <location>
        <begin position="206"/>
        <end position="249"/>
    </location>
</feature>
<feature type="compositionally biased region" description="Low complexity" evidence="3">
    <location>
        <begin position="206"/>
        <end position="223"/>
    </location>
</feature>
<name>A0AAD4KLX1_9EURO</name>
<dbReference type="GO" id="GO:0016560">
    <property type="term" value="P:protein import into peroxisome matrix, docking"/>
    <property type="evidence" value="ECO:0007669"/>
    <property type="project" value="TreeGrafter"/>
</dbReference>
<dbReference type="Gene3D" id="6.10.280.230">
    <property type="match status" value="1"/>
</dbReference>
<dbReference type="RefSeq" id="XP_046069005.1">
    <property type="nucleotide sequence ID" value="XM_046216972.1"/>
</dbReference>
<feature type="region of interest" description="Disordered" evidence="3">
    <location>
        <begin position="307"/>
        <end position="349"/>
    </location>
</feature>
<organism evidence="4 5">
    <name type="scientific">Talaromyces proteolyticus</name>
    <dbReference type="NCBI Taxonomy" id="1131652"/>
    <lineage>
        <taxon>Eukaryota</taxon>
        <taxon>Fungi</taxon>
        <taxon>Dikarya</taxon>
        <taxon>Ascomycota</taxon>
        <taxon>Pezizomycotina</taxon>
        <taxon>Eurotiomycetes</taxon>
        <taxon>Eurotiomycetidae</taxon>
        <taxon>Eurotiales</taxon>
        <taxon>Trichocomaceae</taxon>
        <taxon>Talaromyces</taxon>
        <taxon>Talaromyces sect. Bacilispori</taxon>
    </lineage>
</organism>
<evidence type="ECO:0000256" key="3">
    <source>
        <dbReference type="SAM" id="MobiDB-lite"/>
    </source>
</evidence>
<feature type="compositionally biased region" description="Polar residues" evidence="3">
    <location>
        <begin position="224"/>
        <end position="243"/>
    </location>
</feature>
<dbReference type="GO" id="GO:0005829">
    <property type="term" value="C:cytosol"/>
    <property type="evidence" value="ECO:0007669"/>
    <property type="project" value="TreeGrafter"/>
</dbReference>
<proteinExistence type="predicted"/>
<dbReference type="PANTHER" id="PTHR10130:SF4">
    <property type="entry name" value="MICROBODY (PEROXISOME) BIOGENESIS PROTEIN PEROXIN 20 (EUROFUNG)"/>
    <property type="match status" value="1"/>
</dbReference>
<reference evidence="4" key="1">
    <citation type="submission" date="2021-12" db="EMBL/GenBank/DDBJ databases">
        <title>Convergent genome expansion in fungi linked to evolution of root-endophyte symbiosis.</title>
        <authorList>
            <consortium name="DOE Joint Genome Institute"/>
            <person name="Ke Y.-H."/>
            <person name="Bonito G."/>
            <person name="Liao H.-L."/>
            <person name="Looney B."/>
            <person name="Rojas-Flechas A."/>
            <person name="Nash J."/>
            <person name="Hameed K."/>
            <person name="Schadt C."/>
            <person name="Martin F."/>
            <person name="Crous P.W."/>
            <person name="Miettinen O."/>
            <person name="Magnuson J.K."/>
            <person name="Labbe J."/>
            <person name="Jacobson D."/>
            <person name="Doktycz M.J."/>
            <person name="Veneault-Fourrey C."/>
            <person name="Kuo A."/>
            <person name="Mondo S."/>
            <person name="Calhoun S."/>
            <person name="Riley R."/>
            <person name="Ohm R."/>
            <person name="LaButti K."/>
            <person name="Andreopoulos B."/>
            <person name="Pangilinan J."/>
            <person name="Nolan M."/>
            <person name="Tritt A."/>
            <person name="Clum A."/>
            <person name="Lipzen A."/>
            <person name="Daum C."/>
            <person name="Barry K."/>
            <person name="Grigoriev I.V."/>
            <person name="Vilgalys R."/>
        </authorList>
    </citation>
    <scope>NUCLEOTIDE SEQUENCE</scope>
    <source>
        <strain evidence="4">PMI_201</strain>
    </source>
</reference>
<evidence type="ECO:0000256" key="1">
    <source>
        <dbReference type="ARBA" id="ARBA00022737"/>
    </source>
</evidence>
<protein>
    <recommendedName>
        <fullName evidence="6">Peroxin 20</fullName>
    </recommendedName>
</protein>
<dbReference type="InterPro" id="IPR024111">
    <property type="entry name" value="PEX5/PEX5L"/>
</dbReference>
<sequence>MADALCGPSNALQNFQKHTAVDRTLQQDRLVNHQSSAQQGFRSQNPNANILDAEFESFENNFAGNVVPMLERPGSFGPPLHAQTHPAFAPPDVGDWASDFQNLRVSGPPQNLHQHHNRPIQASNGSHSANWQDEFTRHQQQNSQNLMNRSVPMANFQAPFMPTYQMPAGMAAPLSSDQGTVQSHSNQESATYDEGAFEAAFEQAQADIDQQQTASTEQHQQAESDANQSSSKELQPENTQQIRIGSDLIVDTTDANVQEQKEDPDELARTAGHLLDSLSHDNSKKFKESNFLALMRRIRDREVHVEGDEFRETSQPLHPGGRGYPRVSEESRFNAGDGSSPIPSATNLQ</sequence>
<dbReference type="GO" id="GO:0005052">
    <property type="term" value="F:peroxisome matrix targeting signal-1 binding"/>
    <property type="evidence" value="ECO:0007669"/>
    <property type="project" value="TreeGrafter"/>
</dbReference>
<dbReference type="PANTHER" id="PTHR10130">
    <property type="entry name" value="PEROXISOMAL TARGETING SIGNAL 1 RECEPTOR PEX5"/>
    <property type="match status" value="1"/>
</dbReference>
<evidence type="ECO:0000313" key="5">
    <source>
        <dbReference type="Proteomes" id="UP001201262"/>
    </source>
</evidence>
<dbReference type="Proteomes" id="UP001201262">
    <property type="component" value="Unassembled WGS sequence"/>
</dbReference>